<organism evidence="4 5">
    <name type="scientific">Polystyrenella longa</name>
    <dbReference type="NCBI Taxonomy" id="2528007"/>
    <lineage>
        <taxon>Bacteria</taxon>
        <taxon>Pseudomonadati</taxon>
        <taxon>Planctomycetota</taxon>
        <taxon>Planctomycetia</taxon>
        <taxon>Planctomycetales</taxon>
        <taxon>Planctomycetaceae</taxon>
        <taxon>Polystyrenella</taxon>
    </lineage>
</organism>
<dbReference type="EMBL" id="CP036281">
    <property type="protein sequence ID" value="QDU79304.1"/>
    <property type="molecule type" value="Genomic_DNA"/>
</dbReference>
<dbReference type="InterPro" id="IPR011444">
    <property type="entry name" value="DUF1549"/>
</dbReference>
<protein>
    <submittedName>
        <fullName evidence="4">Planctomycete cytochrome C</fullName>
    </submittedName>
</protein>
<evidence type="ECO:0000259" key="1">
    <source>
        <dbReference type="Pfam" id="PF07583"/>
    </source>
</evidence>
<dbReference type="SUPFAM" id="SSF49899">
    <property type="entry name" value="Concanavalin A-like lectins/glucanases"/>
    <property type="match status" value="1"/>
</dbReference>
<dbReference type="RefSeq" id="WP_144993802.1">
    <property type="nucleotide sequence ID" value="NZ_CP036281.1"/>
</dbReference>
<reference evidence="4 5" key="1">
    <citation type="submission" date="2019-02" db="EMBL/GenBank/DDBJ databases">
        <title>Deep-cultivation of Planctomycetes and their phenomic and genomic characterization uncovers novel biology.</title>
        <authorList>
            <person name="Wiegand S."/>
            <person name="Jogler M."/>
            <person name="Boedeker C."/>
            <person name="Pinto D."/>
            <person name="Vollmers J."/>
            <person name="Rivas-Marin E."/>
            <person name="Kohn T."/>
            <person name="Peeters S.H."/>
            <person name="Heuer A."/>
            <person name="Rast P."/>
            <person name="Oberbeckmann S."/>
            <person name="Bunk B."/>
            <person name="Jeske O."/>
            <person name="Meyerdierks A."/>
            <person name="Storesund J.E."/>
            <person name="Kallscheuer N."/>
            <person name="Luecker S."/>
            <person name="Lage O.M."/>
            <person name="Pohl T."/>
            <person name="Merkel B.J."/>
            <person name="Hornburger P."/>
            <person name="Mueller R.-W."/>
            <person name="Bruemmer F."/>
            <person name="Labrenz M."/>
            <person name="Spormann A.M."/>
            <person name="Op den Camp H."/>
            <person name="Overmann J."/>
            <person name="Amann R."/>
            <person name="Jetten M.S.M."/>
            <person name="Mascher T."/>
            <person name="Medema M.H."/>
            <person name="Devos D.P."/>
            <person name="Kaster A.-K."/>
            <person name="Ovreas L."/>
            <person name="Rohde M."/>
            <person name="Galperin M.Y."/>
            <person name="Jogler C."/>
        </authorList>
    </citation>
    <scope>NUCLEOTIDE SEQUENCE [LARGE SCALE GENOMIC DNA]</scope>
    <source>
        <strain evidence="4 5">Pla110</strain>
    </source>
</reference>
<accession>A0A518CJE0</accession>
<dbReference type="PANTHER" id="PTHR35889">
    <property type="entry name" value="CYCLOINULO-OLIGOSACCHARIDE FRUCTANOTRANSFERASE-RELATED"/>
    <property type="match status" value="1"/>
</dbReference>
<evidence type="ECO:0000313" key="4">
    <source>
        <dbReference type="EMBL" id="QDU79304.1"/>
    </source>
</evidence>
<feature type="domain" description="DUF1553" evidence="2">
    <location>
        <begin position="447"/>
        <end position="707"/>
    </location>
</feature>
<evidence type="ECO:0000313" key="5">
    <source>
        <dbReference type="Proteomes" id="UP000317178"/>
    </source>
</evidence>
<feature type="domain" description="DUF1549" evidence="1">
    <location>
        <begin position="166"/>
        <end position="367"/>
    </location>
</feature>
<dbReference type="InterPro" id="IPR022655">
    <property type="entry name" value="DUF1553"/>
</dbReference>
<dbReference type="InterPro" id="IPR011429">
    <property type="entry name" value="Cyt_c_Planctomycete-type"/>
</dbReference>
<dbReference type="Pfam" id="PF07587">
    <property type="entry name" value="PSD1"/>
    <property type="match status" value="1"/>
</dbReference>
<dbReference type="PANTHER" id="PTHR35889:SF3">
    <property type="entry name" value="F-BOX DOMAIN-CONTAINING PROTEIN"/>
    <property type="match status" value="1"/>
</dbReference>
<name>A0A518CJE0_9PLAN</name>
<dbReference type="Pfam" id="PF07583">
    <property type="entry name" value="PSCyt2"/>
    <property type="match status" value="1"/>
</dbReference>
<dbReference type="KEGG" id="plon:Pla110_10120"/>
<dbReference type="OrthoDB" id="127107at2"/>
<dbReference type="Gene3D" id="2.60.120.200">
    <property type="match status" value="1"/>
</dbReference>
<sequence length="984" mass="111199">MLSGRILAFAFCTLAFLLIDVGRTADPIDFERDIAPLLLTRCIECHNANEASGGLDLSSLKAIQAGSDSGVVLTPGHLEESYLWERVADGDMPPEKQGKPQPLSEEEQKVLKRWIESGATWPVDRELDLFEKTTTVRGGRDWWSLQPIQSSPIPTVANLPADANTIDAFIRAELQEQQLTPAPLAEPRQLLRRLYFDLIGLPPSASQLDTFAADPSPAAYEEQVDELLASPHFGERWARYWLDLARFAETSGYERDQEKKDVWKYRDYVINAFNDDKPYNEFILEQLAGDELPTRSEETVIATGFLRLGTWNDEPNDPQEYKYERLEDMVHVTSSAFLGLTVKCARCHDHKFDPITHVDYHRMASTFWSGPIEPRSSKLLGGPSPEELGYDVFGWTDLGKEAPDLHLLFKGDPKHPGPVIEPAQLSFVPELAGPFNPPSEEAKTTERRLQLANWIVDNRNPLTARVVVNRLWLHHFGEGLVRSPNNFGFTGDQPTHPELLDWLALELRDGDWRLKRIHKLMVMSRTYRQSSLHPQHAEYAEQDFTNRYWWRANRRRLDAEAFRDSLVYTTGDLDLSQIGGESFKPDIPAEALEGLSKKGAAWTPSPLAEQNRRSLYIYSQRTLLDPFLITFDFSDTTLPCADRDVTMVAPQALAMLNNEFVHDQSKSLAQHILQQEPNDLEQQIISLWRITFGRNPTESEQATAQNHFKSQLHLFQQQTTDEPEQPQFADLSELPALTLHLSADQGVEMDETGHVVRWLDASPEGHDAAQTVPAARPKWISSGIGNQPALHFSGEQQFLQLTGQVLKNQTYSIFAVVSDENNGTHREIFSNWNGSEGNSTTSLFLGSTGAGTVRFSDDFAASPPYPNPDKPFLISAINGTYDATISLNSTEKASNSNPLQPRNLTTPYVIGQQGNINGEFWKGNIAELIVFDRELSDLEQEQVERHLMHRYQLQSREEHFTPEELALASLCHVLFNSNEFMFID</sequence>
<gene>
    <name evidence="4" type="ORF">Pla110_10120</name>
</gene>
<dbReference type="Proteomes" id="UP000317178">
    <property type="component" value="Chromosome"/>
</dbReference>
<keyword evidence="5" id="KW-1185">Reference proteome</keyword>
<dbReference type="Pfam" id="PF07635">
    <property type="entry name" value="PSCyt1"/>
    <property type="match status" value="1"/>
</dbReference>
<evidence type="ECO:0000259" key="3">
    <source>
        <dbReference type="Pfam" id="PF07635"/>
    </source>
</evidence>
<feature type="domain" description="Cytochrome C Planctomycete-type" evidence="3">
    <location>
        <begin position="42"/>
        <end position="95"/>
    </location>
</feature>
<proteinExistence type="predicted"/>
<evidence type="ECO:0000259" key="2">
    <source>
        <dbReference type="Pfam" id="PF07587"/>
    </source>
</evidence>
<dbReference type="AlphaFoldDB" id="A0A518CJE0"/>
<dbReference type="InterPro" id="IPR013320">
    <property type="entry name" value="ConA-like_dom_sf"/>
</dbReference>